<evidence type="ECO:0000313" key="2">
    <source>
        <dbReference type="Proteomes" id="UP001175226"/>
    </source>
</evidence>
<keyword evidence="2" id="KW-1185">Reference proteome</keyword>
<organism evidence="1 2">
    <name type="scientific">Armillaria borealis</name>
    <dbReference type="NCBI Taxonomy" id="47425"/>
    <lineage>
        <taxon>Eukaryota</taxon>
        <taxon>Fungi</taxon>
        <taxon>Dikarya</taxon>
        <taxon>Basidiomycota</taxon>
        <taxon>Agaricomycotina</taxon>
        <taxon>Agaricomycetes</taxon>
        <taxon>Agaricomycetidae</taxon>
        <taxon>Agaricales</taxon>
        <taxon>Marasmiineae</taxon>
        <taxon>Physalacriaceae</taxon>
        <taxon>Armillaria</taxon>
    </lineage>
</organism>
<gene>
    <name evidence="1" type="ORF">EV421DRAFT_1784900</name>
</gene>
<evidence type="ECO:0000313" key="1">
    <source>
        <dbReference type="EMBL" id="KAK0448849.1"/>
    </source>
</evidence>
<reference evidence="1" key="1">
    <citation type="submission" date="2023-06" db="EMBL/GenBank/DDBJ databases">
        <authorList>
            <consortium name="Lawrence Berkeley National Laboratory"/>
            <person name="Ahrendt S."/>
            <person name="Sahu N."/>
            <person name="Indic B."/>
            <person name="Wong-Bajracharya J."/>
            <person name="Merenyi Z."/>
            <person name="Ke H.-M."/>
            <person name="Monk M."/>
            <person name="Kocsube S."/>
            <person name="Drula E."/>
            <person name="Lipzen A."/>
            <person name="Balint B."/>
            <person name="Henrissat B."/>
            <person name="Andreopoulos B."/>
            <person name="Martin F.M."/>
            <person name="Harder C.B."/>
            <person name="Rigling D."/>
            <person name="Ford K.L."/>
            <person name="Foster G.D."/>
            <person name="Pangilinan J."/>
            <person name="Papanicolaou A."/>
            <person name="Barry K."/>
            <person name="LaButti K."/>
            <person name="Viragh M."/>
            <person name="Koriabine M."/>
            <person name="Yan M."/>
            <person name="Riley R."/>
            <person name="Champramary S."/>
            <person name="Plett K.L."/>
            <person name="Tsai I.J."/>
            <person name="Slot J."/>
            <person name="Sipos G."/>
            <person name="Plett J."/>
            <person name="Nagy L.G."/>
            <person name="Grigoriev I.V."/>
        </authorList>
    </citation>
    <scope>NUCLEOTIDE SEQUENCE</scope>
    <source>
        <strain evidence="1">FPL87.14</strain>
    </source>
</reference>
<dbReference type="AlphaFoldDB" id="A0AA39MWQ4"/>
<protein>
    <submittedName>
        <fullName evidence="1">Uncharacterized protein</fullName>
    </submittedName>
</protein>
<sequence length="295" mass="31362">MVLCGTFTQKYQFYYVPDSRSSTVMHESSNHDHGIEVFIKAFPLTFSLCSNAPFSPCSVPSLSIMLSFFLSFFLPAVLASPIACRAAEVDFFNPLLSGGSMLDKSAGLGEPLNVIISAKSTPTVLDINSPLGAINYFRALGFSIECFGQHLGTPQSANLGDGRGDVNETAVIRQDFNIPILGTCIESLTGGNHFRVFPQTGPAANSGALFLAVSKEEDLSEGHNIIPDGYNIGRDELVAAAVGEHSYLGQKYVTEVTNLTGLLQVGSAGINHGIAIDGVVKMLTVTASLDLPFFA</sequence>
<accession>A0AA39MWQ4</accession>
<dbReference type="EMBL" id="JAUEPT010000009">
    <property type="protein sequence ID" value="KAK0448849.1"/>
    <property type="molecule type" value="Genomic_DNA"/>
</dbReference>
<dbReference type="Proteomes" id="UP001175226">
    <property type="component" value="Unassembled WGS sequence"/>
</dbReference>
<proteinExistence type="predicted"/>
<name>A0AA39MWQ4_9AGAR</name>
<comment type="caution">
    <text evidence="1">The sequence shown here is derived from an EMBL/GenBank/DDBJ whole genome shotgun (WGS) entry which is preliminary data.</text>
</comment>